<evidence type="ECO:0000256" key="8">
    <source>
        <dbReference type="ARBA" id="ARBA00022989"/>
    </source>
</evidence>
<dbReference type="InterPro" id="IPR023346">
    <property type="entry name" value="Lysozyme-like_dom_sf"/>
</dbReference>
<dbReference type="PANTHER" id="PTHR30400:SF0">
    <property type="entry name" value="BIOSYNTHETIC PEPTIDOGLYCAN TRANSGLYCOSYLASE"/>
    <property type="match status" value="1"/>
</dbReference>
<dbReference type="GO" id="GO:0009274">
    <property type="term" value="C:peptidoglycan-based cell wall"/>
    <property type="evidence" value="ECO:0007669"/>
    <property type="project" value="InterPro"/>
</dbReference>
<evidence type="ECO:0000256" key="3">
    <source>
        <dbReference type="ARBA" id="ARBA00022676"/>
    </source>
</evidence>
<reference evidence="13" key="1">
    <citation type="journal article" date="2015" name="Nature">
        <title>Complex archaea that bridge the gap between prokaryotes and eukaryotes.</title>
        <authorList>
            <person name="Spang A."/>
            <person name="Saw J.H."/>
            <person name="Jorgensen S.L."/>
            <person name="Zaremba-Niedzwiedzka K."/>
            <person name="Martijn J."/>
            <person name="Lind A.E."/>
            <person name="van Eijk R."/>
            <person name="Schleper C."/>
            <person name="Guy L."/>
            <person name="Ettema T.J."/>
        </authorList>
    </citation>
    <scope>NUCLEOTIDE SEQUENCE</scope>
</reference>
<organism evidence="13">
    <name type="scientific">marine sediment metagenome</name>
    <dbReference type="NCBI Taxonomy" id="412755"/>
    <lineage>
        <taxon>unclassified sequences</taxon>
        <taxon>metagenomes</taxon>
        <taxon>ecological metagenomes</taxon>
    </lineage>
</organism>
<evidence type="ECO:0000256" key="4">
    <source>
        <dbReference type="ARBA" id="ARBA00022679"/>
    </source>
</evidence>
<dbReference type="InterPro" id="IPR011812">
    <property type="entry name" value="Pep_trsgly"/>
</dbReference>
<feature type="transmembrane region" description="Helical" evidence="11">
    <location>
        <begin position="27"/>
        <end position="49"/>
    </location>
</feature>
<keyword evidence="8 11" id="KW-1133">Transmembrane helix</keyword>
<dbReference type="GO" id="GO:0071555">
    <property type="term" value="P:cell wall organization"/>
    <property type="evidence" value="ECO:0007669"/>
    <property type="project" value="UniProtKB-KW"/>
</dbReference>
<dbReference type="Gene3D" id="1.10.3810.10">
    <property type="entry name" value="Biosynthetic peptidoglycan transglycosylase-like"/>
    <property type="match status" value="1"/>
</dbReference>
<keyword evidence="7" id="KW-0573">Peptidoglycan synthesis</keyword>
<feature type="domain" description="Glycosyl transferase family 51" evidence="12">
    <location>
        <begin position="66"/>
        <end position="223"/>
    </location>
</feature>
<sequence length="241" mass="26324">MAKRASPKKKKTPPVQRRSIKRRVIGGLIKGFIAVAGLLLVMILLFTMLNPPTTPYMFSESRRLGGVNQQWIALEHVAPVVARSVVAAEDANFCEHWGFDLAAIKKAIAQGSNRGASTLSQQVVKNVYLWQGRTWVRKALEAALTPVVEAIWTKRRIIEVYLNVAEFGEGVFGIDAAAQHYFGVIPAELSEVQAAQLAAILPSPKTRSASRPSASVRRRSAQIRDGAATISKDGRSSCFES</sequence>
<evidence type="ECO:0000313" key="13">
    <source>
        <dbReference type="EMBL" id="KKN26937.1"/>
    </source>
</evidence>
<keyword evidence="9 11" id="KW-0472">Membrane</keyword>
<dbReference type="GO" id="GO:0008360">
    <property type="term" value="P:regulation of cell shape"/>
    <property type="evidence" value="ECO:0007669"/>
    <property type="project" value="UniProtKB-KW"/>
</dbReference>
<dbReference type="NCBIfam" id="TIGR02070">
    <property type="entry name" value="mono_pep_trsgly"/>
    <property type="match status" value="1"/>
</dbReference>
<evidence type="ECO:0000256" key="9">
    <source>
        <dbReference type="ARBA" id="ARBA00023136"/>
    </source>
</evidence>
<dbReference type="GO" id="GO:0009252">
    <property type="term" value="P:peptidoglycan biosynthetic process"/>
    <property type="evidence" value="ECO:0007669"/>
    <property type="project" value="UniProtKB-KW"/>
</dbReference>
<evidence type="ECO:0000256" key="2">
    <source>
        <dbReference type="ARBA" id="ARBA00022519"/>
    </source>
</evidence>
<gene>
    <name evidence="13" type="ORF">LCGC14_0869660</name>
</gene>
<dbReference type="SUPFAM" id="SSF53955">
    <property type="entry name" value="Lysozyme-like"/>
    <property type="match status" value="1"/>
</dbReference>
<dbReference type="EMBL" id="LAZR01002681">
    <property type="protein sequence ID" value="KKN26937.1"/>
    <property type="molecule type" value="Genomic_DNA"/>
</dbReference>
<keyword evidence="4" id="KW-0808">Transferase</keyword>
<keyword evidence="3" id="KW-0328">Glycosyltransferase</keyword>
<evidence type="ECO:0000259" key="12">
    <source>
        <dbReference type="Pfam" id="PF00912"/>
    </source>
</evidence>
<keyword evidence="2" id="KW-0997">Cell inner membrane</keyword>
<proteinExistence type="inferred from homology"/>
<keyword evidence="1" id="KW-1003">Cell membrane</keyword>
<keyword evidence="5 11" id="KW-0812">Transmembrane</keyword>
<protein>
    <recommendedName>
        <fullName evidence="12">Glycosyl transferase family 51 domain-containing protein</fullName>
    </recommendedName>
</protein>
<name>A0A0F9PQP3_9ZZZZ</name>
<evidence type="ECO:0000256" key="1">
    <source>
        <dbReference type="ARBA" id="ARBA00022475"/>
    </source>
</evidence>
<dbReference type="GO" id="GO:0016020">
    <property type="term" value="C:membrane"/>
    <property type="evidence" value="ECO:0007669"/>
    <property type="project" value="InterPro"/>
</dbReference>
<accession>A0A0F9PQP3</accession>
<keyword evidence="6" id="KW-0133">Cell shape</keyword>
<dbReference type="AlphaFoldDB" id="A0A0F9PQP3"/>
<evidence type="ECO:0000256" key="7">
    <source>
        <dbReference type="ARBA" id="ARBA00022984"/>
    </source>
</evidence>
<dbReference type="InterPro" id="IPR001264">
    <property type="entry name" value="Glyco_trans_51"/>
</dbReference>
<evidence type="ECO:0000256" key="5">
    <source>
        <dbReference type="ARBA" id="ARBA00022692"/>
    </source>
</evidence>
<dbReference type="GO" id="GO:0016763">
    <property type="term" value="F:pentosyltransferase activity"/>
    <property type="evidence" value="ECO:0007669"/>
    <property type="project" value="InterPro"/>
</dbReference>
<dbReference type="InterPro" id="IPR036950">
    <property type="entry name" value="PBP_transglycosylase"/>
</dbReference>
<comment type="caution">
    <text evidence="13">The sequence shown here is derived from an EMBL/GenBank/DDBJ whole genome shotgun (WGS) entry which is preliminary data.</text>
</comment>
<dbReference type="Pfam" id="PF00912">
    <property type="entry name" value="Transgly"/>
    <property type="match status" value="1"/>
</dbReference>
<evidence type="ECO:0000256" key="6">
    <source>
        <dbReference type="ARBA" id="ARBA00022960"/>
    </source>
</evidence>
<evidence type="ECO:0000256" key="10">
    <source>
        <dbReference type="ARBA" id="ARBA00023316"/>
    </source>
</evidence>
<keyword evidence="10" id="KW-0961">Cell wall biogenesis/degradation</keyword>
<evidence type="ECO:0000256" key="11">
    <source>
        <dbReference type="SAM" id="Phobius"/>
    </source>
</evidence>
<dbReference type="HAMAP" id="MF_00766">
    <property type="entry name" value="PGT_MtgA"/>
    <property type="match status" value="1"/>
</dbReference>
<dbReference type="PANTHER" id="PTHR30400">
    <property type="entry name" value="MONOFUNCTIONAL BIOSYNTHETIC PEPTIDOGLYCAN TRANSGLYCOSYLASE"/>
    <property type="match status" value="1"/>
</dbReference>